<dbReference type="OrthoDB" id="247444at2"/>
<dbReference type="AlphaFoldDB" id="A0A286RG02"/>
<proteinExistence type="predicted"/>
<evidence type="ECO:0000313" key="3">
    <source>
        <dbReference type="Proteomes" id="UP000215086"/>
    </source>
</evidence>
<dbReference type="Pfam" id="PF02348">
    <property type="entry name" value="CTP_transf_3"/>
    <property type="match status" value="1"/>
</dbReference>
<feature type="region of interest" description="Disordered" evidence="1">
    <location>
        <begin position="244"/>
        <end position="267"/>
    </location>
</feature>
<keyword evidence="3" id="KW-1185">Reference proteome</keyword>
<dbReference type="KEGG" id="ttf:THTE_2288"/>
<organism evidence="2 3">
    <name type="scientific">Thermogutta terrifontis</name>
    <dbReference type="NCBI Taxonomy" id="1331910"/>
    <lineage>
        <taxon>Bacteria</taxon>
        <taxon>Pseudomonadati</taxon>
        <taxon>Planctomycetota</taxon>
        <taxon>Planctomycetia</taxon>
        <taxon>Pirellulales</taxon>
        <taxon>Thermoguttaceae</taxon>
        <taxon>Thermogutta</taxon>
    </lineage>
</organism>
<reference evidence="2 3" key="1">
    <citation type="journal article" name="Front. Microbiol.">
        <title>Sugar Metabolism of the First Thermophilic Planctomycete Thermogutta terrifontis: Comparative Genomic and Transcriptomic Approaches.</title>
        <authorList>
            <person name="Elcheninov A.G."/>
            <person name="Menzel P."/>
            <person name="Gudbergsdottir S.R."/>
            <person name="Slesarev A.I."/>
            <person name="Kadnikov V.V."/>
            <person name="Krogh A."/>
            <person name="Bonch-Osmolovskaya E.A."/>
            <person name="Peng X."/>
            <person name="Kublanov I.V."/>
        </authorList>
    </citation>
    <scope>NUCLEOTIDE SEQUENCE [LARGE SCALE GENOMIC DNA]</scope>
    <source>
        <strain evidence="2 3">R1</strain>
    </source>
</reference>
<sequence>MIQTLGIVDACFRTDKERRRSAGRLQGKSVLEWVSRRATDCQQLDGVIVVTTADPANEFVKDLVPLDVPVFAAEAEDILSLWAKALEAYPCEKFVRFETVCPFVDRFLVDRLVKESRRLPEPADYVGYRTQDGTPAMLSSAVLYGELVLTKTLHRLNEKLRSAEDRQHPTRYIYAHPDRFRVHWIPVPEKLDRRDIRLVLVNEDDWEVHQIIVDALGPDCDGHHIAGLIEGCPSLRRQMEAINLGAGREGPSSQHNLTEPHSIRRPR</sequence>
<dbReference type="RefSeq" id="WP_095415090.1">
    <property type="nucleotide sequence ID" value="NZ_CP018477.1"/>
</dbReference>
<accession>A0A286RG02</accession>
<dbReference type="EMBL" id="CP018477">
    <property type="protein sequence ID" value="ASV74890.1"/>
    <property type="molecule type" value="Genomic_DNA"/>
</dbReference>
<dbReference type="Proteomes" id="UP000215086">
    <property type="component" value="Chromosome"/>
</dbReference>
<dbReference type="Gene3D" id="3.90.550.10">
    <property type="entry name" value="Spore Coat Polysaccharide Biosynthesis Protein SpsA, Chain A"/>
    <property type="match status" value="1"/>
</dbReference>
<dbReference type="InterPro" id="IPR003329">
    <property type="entry name" value="Cytidylyl_trans"/>
</dbReference>
<dbReference type="SUPFAM" id="SSF53448">
    <property type="entry name" value="Nucleotide-diphospho-sugar transferases"/>
    <property type="match status" value="1"/>
</dbReference>
<evidence type="ECO:0000313" key="2">
    <source>
        <dbReference type="EMBL" id="ASV74890.1"/>
    </source>
</evidence>
<protein>
    <submittedName>
        <fullName evidence="2">Spore coat polysaccharide biosynthesis protein spsF</fullName>
    </submittedName>
</protein>
<name>A0A286RG02_9BACT</name>
<dbReference type="InterPro" id="IPR029044">
    <property type="entry name" value="Nucleotide-diphossugar_trans"/>
</dbReference>
<evidence type="ECO:0000256" key="1">
    <source>
        <dbReference type="SAM" id="MobiDB-lite"/>
    </source>
</evidence>
<gene>
    <name evidence="2" type="ORF">THTE_2288</name>
</gene>